<proteinExistence type="predicted"/>
<dbReference type="CDD" id="cd09272">
    <property type="entry name" value="RNase_HI_RT_Ty1"/>
    <property type="match status" value="1"/>
</dbReference>
<evidence type="ECO:0000313" key="1">
    <source>
        <dbReference type="EMBL" id="KAJ8887735.1"/>
    </source>
</evidence>
<organism evidence="1 2">
    <name type="scientific">Dryococelus australis</name>
    <dbReference type="NCBI Taxonomy" id="614101"/>
    <lineage>
        <taxon>Eukaryota</taxon>
        <taxon>Metazoa</taxon>
        <taxon>Ecdysozoa</taxon>
        <taxon>Arthropoda</taxon>
        <taxon>Hexapoda</taxon>
        <taxon>Insecta</taxon>
        <taxon>Pterygota</taxon>
        <taxon>Neoptera</taxon>
        <taxon>Polyneoptera</taxon>
        <taxon>Phasmatodea</taxon>
        <taxon>Verophasmatodea</taxon>
        <taxon>Anareolatae</taxon>
        <taxon>Phasmatidae</taxon>
        <taxon>Eurycanthinae</taxon>
        <taxon>Dryococelus</taxon>
    </lineage>
</organism>
<name>A0ABQ9HTY8_9NEOP</name>
<accession>A0ABQ9HTY8</accession>
<sequence length="241" mass="27314">MALDAVPDTSGEIVNVPFRQLVGCLMYLCKVSRPGIMFTTSYLSRFLDRPTNCLWNTAKQILRYLSLTKNHGLVFKQHQQEKLVAYTDADWAGDKEYKKSTSSSEVFYAGNLVLWQSVKQQTVALSTVEVEYVAAAQTTYEVLHLHGLLQNVSTSDSVPVLFCDNQTAIHMMNNHENSKQSKHIDTRVNILKDVVAKNQLVVKYIKSEENIADIFTKALSVQKFKMFRDMMSVLSVNYDTG</sequence>
<dbReference type="PANTHER" id="PTHR11439:SF483">
    <property type="entry name" value="PEPTIDE SYNTHASE GLIP-LIKE, PUTATIVE (AFU_ORTHOLOGUE AFUA_3G12920)-RELATED"/>
    <property type="match status" value="1"/>
</dbReference>
<dbReference type="PANTHER" id="PTHR11439">
    <property type="entry name" value="GAG-POL-RELATED RETROTRANSPOSON"/>
    <property type="match status" value="1"/>
</dbReference>
<keyword evidence="2" id="KW-1185">Reference proteome</keyword>
<comment type="caution">
    <text evidence="1">The sequence shown here is derived from an EMBL/GenBank/DDBJ whole genome shotgun (WGS) entry which is preliminary data.</text>
</comment>
<dbReference type="EMBL" id="JARBHB010000004">
    <property type="protein sequence ID" value="KAJ8887735.1"/>
    <property type="molecule type" value="Genomic_DNA"/>
</dbReference>
<dbReference type="Proteomes" id="UP001159363">
    <property type="component" value="Chromosome X"/>
</dbReference>
<protein>
    <recommendedName>
        <fullName evidence="3">Copia protein</fullName>
    </recommendedName>
</protein>
<gene>
    <name evidence="1" type="ORF">PR048_013953</name>
</gene>
<evidence type="ECO:0008006" key="3">
    <source>
        <dbReference type="Google" id="ProtNLM"/>
    </source>
</evidence>
<evidence type="ECO:0000313" key="2">
    <source>
        <dbReference type="Proteomes" id="UP001159363"/>
    </source>
</evidence>
<reference evidence="1 2" key="1">
    <citation type="submission" date="2023-02" db="EMBL/GenBank/DDBJ databases">
        <title>LHISI_Scaffold_Assembly.</title>
        <authorList>
            <person name="Stuart O.P."/>
            <person name="Cleave R."/>
            <person name="Magrath M.J.L."/>
            <person name="Mikheyev A.S."/>
        </authorList>
    </citation>
    <scope>NUCLEOTIDE SEQUENCE [LARGE SCALE GENOMIC DNA]</scope>
    <source>
        <strain evidence="1">Daus_M_001</strain>
        <tissue evidence="1">Leg muscle</tissue>
    </source>
</reference>